<keyword evidence="2" id="KW-0472">Membrane</keyword>
<feature type="transmembrane region" description="Helical" evidence="2">
    <location>
        <begin position="344"/>
        <end position="365"/>
    </location>
</feature>
<feature type="transmembrane region" description="Helical" evidence="2">
    <location>
        <begin position="277"/>
        <end position="299"/>
    </location>
</feature>
<sequence>MEIIVNESEILVFLMLDEAEDFLADERHKWHWLTKLPTHLSKAAKEIQTILVDKPIIQATGGLRTSLLDKIKIGTKEEPFITRTSDEGKFISEVISNYDYTVGFFSIIYSNDYVRDLAYNNSVISEALRMPRFEYDRVTAMNLSLSLGNHERFLGAIRKSSFQELLDEQRSEQQEFRSTFKEITEKFTNAINEQSSEAKSNILSTKKILSRRMNAIKALSKRGTRIVQEAADTAKEKHETALERLKAADAAYTEQLELKYSVKYWKGRKIAHTLSKYGWLLSVFFSLGLMLASVSLYFANGGLVTISENLSERFPSSLIITPKNNKPIDTQTSSINSAFTKSEIANVAANITGAVLLITILSIFIRITLRQFSIHTQCALEAGERVTFIKTYLALMHENQIKSDEDRKLILECIFKSTLGTSTPEIAFSFPIDSIIKALGDKKAAS</sequence>
<comment type="caution">
    <text evidence="3">The sequence shown here is derived from an EMBL/GenBank/DDBJ whole genome shotgun (WGS) entry which is preliminary data.</text>
</comment>
<reference evidence="3 4" key="1">
    <citation type="submission" date="2024-11" db="EMBL/GenBank/DDBJ databases">
        <authorList>
            <person name="Lucas J.A."/>
        </authorList>
    </citation>
    <scope>NUCLEOTIDE SEQUENCE [LARGE SCALE GENOMIC DNA]</scope>
    <source>
        <strain evidence="3 4">Z 7.15</strain>
    </source>
</reference>
<keyword evidence="2" id="KW-0812">Transmembrane</keyword>
<protein>
    <submittedName>
        <fullName evidence="3">Uncharacterized protein</fullName>
    </submittedName>
</protein>
<accession>A0ABW8R6Q7</accession>
<organism evidence="3 4">
    <name type="scientific">Pseudomonas pergaminensis</name>
    <dbReference type="NCBI Taxonomy" id="2853159"/>
    <lineage>
        <taxon>Bacteria</taxon>
        <taxon>Pseudomonadati</taxon>
        <taxon>Pseudomonadota</taxon>
        <taxon>Gammaproteobacteria</taxon>
        <taxon>Pseudomonadales</taxon>
        <taxon>Pseudomonadaceae</taxon>
        <taxon>Pseudomonas</taxon>
    </lineage>
</organism>
<dbReference type="RefSeq" id="WP_406599513.1">
    <property type="nucleotide sequence ID" value="NZ_JBJHQF010000060.1"/>
</dbReference>
<dbReference type="EMBL" id="JBJHQF010000060">
    <property type="protein sequence ID" value="MFK9007580.1"/>
    <property type="molecule type" value="Genomic_DNA"/>
</dbReference>
<gene>
    <name evidence="3" type="ORF">ACJEBJ_25985</name>
</gene>
<dbReference type="Proteomes" id="UP001623008">
    <property type="component" value="Unassembled WGS sequence"/>
</dbReference>
<evidence type="ECO:0000256" key="2">
    <source>
        <dbReference type="SAM" id="Phobius"/>
    </source>
</evidence>
<keyword evidence="4" id="KW-1185">Reference proteome</keyword>
<name>A0ABW8R6Q7_9PSED</name>
<proteinExistence type="predicted"/>
<evidence type="ECO:0000313" key="4">
    <source>
        <dbReference type="Proteomes" id="UP001623008"/>
    </source>
</evidence>
<keyword evidence="2" id="KW-1133">Transmembrane helix</keyword>
<evidence type="ECO:0000256" key="1">
    <source>
        <dbReference type="SAM" id="Coils"/>
    </source>
</evidence>
<feature type="coiled-coil region" evidence="1">
    <location>
        <begin position="228"/>
        <end position="255"/>
    </location>
</feature>
<evidence type="ECO:0000313" key="3">
    <source>
        <dbReference type="EMBL" id="MFK9007580.1"/>
    </source>
</evidence>
<keyword evidence="1" id="KW-0175">Coiled coil</keyword>